<dbReference type="EMBL" id="CP113520">
    <property type="protein sequence ID" value="WAJ27929.1"/>
    <property type="molecule type" value="Genomic_DNA"/>
</dbReference>
<dbReference type="Proteomes" id="UP001163223">
    <property type="component" value="Chromosome"/>
</dbReference>
<evidence type="ECO:0000313" key="1">
    <source>
        <dbReference type="EMBL" id="WAJ27929.1"/>
    </source>
</evidence>
<proteinExistence type="predicted"/>
<accession>A0ACD4NM31</accession>
<keyword evidence="2" id="KW-1185">Reference proteome</keyword>
<sequence length="97" mass="11052">MTRPQRPIAGAQSRPALPRHVRMHFDERRGAWALLSPEKVLWPDEISLAILRRCDGRSEAGAIARSLALDYEADEDEVLADVLAFLQDWSDRMVVRL</sequence>
<protein>
    <submittedName>
        <fullName evidence="1">Pyrroloquinoline quinone biosynthesis peptide chaperone PqqD</fullName>
    </submittedName>
</protein>
<evidence type="ECO:0000313" key="2">
    <source>
        <dbReference type="Proteomes" id="UP001163223"/>
    </source>
</evidence>
<organism evidence="1 2">
    <name type="scientific">Antarcticirhabdus aurantiaca</name>
    <dbReference type="NCBI Taxonomy" id="2606717"/>
    <lineage>
        <taxon>Bacteria</taxon>
        <taxon>Pseudomonadati</taxon>
        <taxon>Pseudomonadota</taxon>
        <taxon>Alphaproteobacteria</taxon>
        <taxon>Hyphomicrobiales</taxon>
        <taxon>Aurantimonadaceae</taxon>
        <taxon>Antarcticirhabdus</taxon>
    </lineage>
</organism>
<gene>
    <name evidence="1" type="primary">pqqD</name>
    <name evidence="1" type="ORF">OXU80_24330</name>
</gene>
<reference evidence="1" key="1">
    <citation type="submission" date="2022-11" db="EMBL/GenBank/DDBJ databases">
        <title>beta-Carotene-producing bacterium, Jeongeuplla avenae sp. nov., alleviates the salt stress of Arabidopsis seedlings.</title>
        <authorList>
            <person name="Jiang L."/>
            <person name="Lee J."/>
        </authorList>
    </citation>
    <scope>NUCLEOTIDE SEQUENCE</scope>
    <source>
        <strain evidence="1">DY_R2A_6</strain>
    </source>
</reference>
<name>A0ACD4NM31_9HYPH</name>